<evidence type="ECO:0000256" key="4">
    <source>
        <dbReference type="PIRSR" id="PIRSR600760-2"/>
    </source>
</evidence>
<dbReference type="PANTHER" id="PTHR20854:SF4">
    <property type="entry name" value="INOSITOL-1-MONOPHOSPHATASE-RELATED"/>
    <property type="match status" value="1"/>
</dbReference>
<evidence type="ECO:0000256" key="2">
    <source>
        <dbReference type="ARBA" id="ARBA00022723"/>
    </source>
</evidence>
<evidence type="ECO:0000256" key="1">
    <source>
        <dbReference type="ARBA" id="ARBA00009759"/>
    </source>
</evidence>
<reference evidence="6 7" key="1">
    <citation type="submission" date="2017-07" db="EMBL/GenBank/DDBJ databases">
        <title>Phylogenetic study on the rhizospheric bacterium Ochrobactrum sp. A44.</title>
        <authorList>
            <person name="Krzyzanowska D.M."/>
            <person name="Ossowicki A."/>
            <person name="Rajewska M."/>
            <person name="Maciag T."/>
            <person name="Kaczynski Z."/>
            <person name="Czerwicka M."/>
            <person name="Jafra S."/>
        </authorList>
    </citation>
    <scope>NUCLEOTIDE SEQUENCE [LARGE SCALE GENOMIC DNA]</scope>
    <source>
        <strain evidence="6 7">CCUG 30717</strain>
    </source>
</reference>
<evidence type="ECO:0000313" key="5">
    <source>
        <dbReference type="EMBL" id="NNV20239.1"/>
    </source>
</evidence>
<dbReference type="CDD" id="cd01638">
    <property type="entry name" value="CysQ"/>
    <property type="match status" value="1"/>
</dbReference>
<dbReference type="InterPro" id="IPR020550">
    <property type="entry name" value="Inositol_monophosphatase_CS"/>
</dbReference>
<dbReference type="InterPro" id="IPR000760">
    <property type="entry name" value="Inositol_monophosphatase-like"/>
</dbReference>
<dbReference type="GeneID" id="93111450"/>
<gene>
    <name evidence="6" type="ORF">CEV34_3790</name>
    <name evidence="5" type="ORF">EHE22_07360</name>
</gene>
<dbReference type="EMBL" id="NNRM01000041">
    <property type="protein sequence ID" value="OYR23046.1"/>
    <property type="molecule type" value="Genomic_DNA"/>
</dbReference>
<dbReference type="GO" id="GO:0006020">
    <property type="term" value="P:inositol metabolic process"/>
    <property type="evidence" value="ECO:0007669"/>
    <property type="project" value="TreeGrafter"/>
</dbReference>
<dbReference type="GO" id="GO:0007165">
    <property type="term" value="P:signal transduction"/>
    <property type="evidence" value="ECO:0007669"/>
    <property type="project" value="TreeGrafter"/>
</dbReference>
<name>A0A1A9FNP5_9HYPH</name>
<feature type="binding site" evidence="4">
    <location>
        <position position="94"/>
    </location>
    <ligand>
        <name>Mg(2+)</name>
        <dbReference type="ChEBI" id="CHEBI:18420"/>
        <label>1</label>
        <note>catalytic</note>
    </ligand>
</feature>
<feature type="binding site" evidence="4">
    <location>
        <position position="213"/>
    </location>
    <ligand>
        <name>Mg(2+)</name>
        <dbReference type="ChEBI" id="CHEBI:18420"/>
        <label>1</label>
        <note>catalytic</note>
    </ligand>
</feature>
<dbReference type="KEGG" id="ops:A8A54_09660"/>
<accession>A0A1A9FNP5</accession>
<feature type="binding site" evidence="4">
    <location>
        <position position="92"/>
    </location>
    <ligand>
        <name>Mg(2+)</name>
        <dbReference type="ChEBI" id="CHEBI:18420"/>
        <label>1</label>
        <note>catalytic</note>
    </ligand>
</feature>
<dbReference type="GO" id="GO:0046854">
    <property type="term" value="P:phosphatidylinositol phosphate biosynthetic process"/>
    <property type="evidence" value="ECO:0007669"/>
    <property type="project" value="InterPro"/>
</dbReference>
<protein>
    <submittedName>
        <fullName evidence="5">3'(2'),5'-bisphosphate nucleotidase CysQ</fullName>
    </submittedName>
    <submittedName>
        <fullName evidence="6">Inositol monophosphatase family protein</fullName>
    </submittedName>
</protein>
<dbReference type="EMBL" id="PKQI01000001">
    <property type="protein sequence ID" value="NNV20239.1"/>
    <property type="molecule type" value="Genomic_DNA"/>
</dbReference>
<feature type="binding site" evidence="4">
    <location>
        <position position="74"/>
    </location>
    <ligand>
        <name>Mg(2+)</name>
        <dbReference type="ChEBI" id="CHEBI:18420"/>
        <label>1</label>
        <note>catalytic</note>
    </ligand>
</feature>
<evidence type="ECO:0000313" key="6">
    <source>
        <dbReference type="EMBL" id="OYR23046.1"/>
    </source>
</evidence>
<dbReference type="Gene3D" id="3.40.190.80">
    <property type="match status" value="1"/>
</dbReference>
<sequence>MPEIEKRKDIQNELELLRHAAREAGRIAMRYFGQSPEVWLKDGQSPVSEADLAVDRYLKEVLLEARPDYGWISEETADDRVAAKRRRAFVIDPIDGTRAYIGGQSQWCVSVAIVEDGKPIAGVLQCPVLNEVIEAGKGFGASQNGLPISTRLPQDGHKIAMASAKRMVEILPEAWRDRVILHPYVPSLAYRIAMVARGDIAGTFIRPNSHDWDLAAADLILSESGGALLTDGAEPLIYGGPTLQHGALVASSGNLLQEMLSVVADWPLS</sequence>
<keyword evidence="7" id="KW-1185">Reference proteome</keyword>
<feature type="binding site" evidence="4">
    <location>
        <position position="95"/>
    </location>
    <ligand>
        <name>Mg(2+)</name>
        <dbReference type="ChEBI" id="CHEBI:18420"/>
        <label>1</label>
        <note>catalytic</note>
    </ligand>
</feature>
<keyword evidence="2 4" id="KW-0479">Metal-binding</keyword>
<dbReference type="GO" id="GO:0046872">
    <property type="term" value="F:metal ion binding"/>
    <property type="evidence" value="ECO:0007669"/>
    <property type="project" value="UniProtKB-KW"/>
</dbReference>
<dbReference type="Gene3D" id="3.30.540.10">
    <property type="entry name" value="Fructose-1,6-Bisphosphatase, subunit A, domain 1"/>
    <property type="match status" value="1"/>
</dbReference>
<comment type="caution">
    <text evidence="5">The sequence shown here is derived from an EMBL/GenBank/DDBJ whole genome shotgun (WGS) entry which is preliminary data.</text>
</comment>
<organism evidence="5 8">
    <name type="scientific">Brucella pseudogrignonensis</name>
    <dbReference type="NCBI Taxonomy" id="419475"/>
    <lineage>
        <taxon>Bacteria</taxon>
        <taxon>Pseudomonadati</taxon>
        <taxon>Pseudomonadota</taxon>
        <taxon>Alphaproteobacteria</taxon>
        <taxon>Hyphomicrobiales</taxon>
        <taxon>Brucellaceae</taxon>
        <taxon>Brucella/Ochrobactrum group</taxon>
        <taxon>Brucella</taxon>
    </lineage>
</organism>
<comment type="similarity">
    <text evidence="1">Belongs to the inositol monophosphatase superfamily.</text>
</comment>
<dbReference type="Proteomes" id="UP000526233">
    <property type="component" value="Unassembled WGS sequence"/>
</dbReference>
<dbReference type="Proteomes" id="UP000216188">
    <property type="component" value="Unassembled WGS sequence"/>
</dbReference>
<evidence type="ECO:0000313" key="7">
    <source>
        <dbReference type="Proteomes" id="UP000216188"/>
    </source>
</evidence>
<dbReference type="Pfam" id="PF00459">
    <property type="entry name" value="Inositol_P"/>
    <property type="match status" value="1"/>
</dbReference>
<dbReference type="AlphaFoldDB" id="A0A1A9FNP5"/>
<dbReference type="GO" id="GO:0008934">
    <property type="term" value="F:inositol monophosphate 1-phosphatase activity"/>
    <property type="evidence" value="ECO:0007669"/>
    <property type="project" value="TreeGrafter"/>
</dbReference>
<evidence type="ECO:0000313" key="8">
    <source>
        <dbReference type="Proteomes" id="UP000526233"/>
    </source>
</evidence>
<dbReference type="PROSITE" id="PS00630">
    <property type="entry name" value="IMP_2"/>
    <property type="match status" value="1"/>
</dbReference>
<dbReference type="STRING" id="419475.A8A54_09660"/>
<dbReference type="PANTHER" id="PTHR20854">
    <property type="entry name" value="INOSITOL MONOPHOSPHATASE"/>
    <property type="match status" value="1"/>
</dbReference>
<evidence type="ECO:0000256" key="3">
    <source>
        <dbReference type="ARBA" id="ARBA00022842"/>
    </source>
</evidence>
<dbReference type="OrthoDB" id="9785695at2"/>
<comment type="cofactor">
    <cofactor evidence="4">
        <name>Mg(2+)</name>
        <dbReference type="ChEBI" id="CHEBI:18420"/>
    </cofactor>
</comment>
<dbReference type="PRINTS" id="PR00377">
    <property type="entry name" value="IMPHPHTASES"/>
</dbReference>
<keyword evidence="3 4" id="KW-0460">Magnesium</keyword>
<dbReference type="RefSeq" id="WP_007878085.1">
    <property type="nucleotide sequence ID" value="NZ_CAXURC020000002.1"/>
</dbReference>
<dbReference type="SUPFAM" id="SSF56655">
    <property type="entry name" value="Carbohydrate phosphatase"/>
    <property type="match status" value="1"/>
</dbReference>
<reference evidence="5 8" key="2">
    <citation type="submission" date="2018-11" db="EMBL/GenBank/DDBJ databases">
        <title>Genome sequencing and analysis.</title>
        <authorList>
            <person name="Huang Y.-T."/>
        </authorList>
    </citation>
    <scope>NUCLEOTIDE SEQUENCE [LARGE SCALE GENOMIC DNA]</scope>
    <source>
        <strain evidence="5 8">SHIN</strain>
    </source>
</reference>
<proteinExistence type="inferred from homology"/>